<dbReference type="InterPro" id="IPR013525">
    <property type="entry name" value="ABC2_TM"/>
</dbReference>
<dbReference type="InterPro" id="IPR036259">
    <property type="entry name" value="MFS_trans_sf"/>
</dbReference>
<feature type="transmembrane region" description="Helical" evidence="7">
    <location>
        <begin position="20"/>
        <end position="41"/>
    </location>
</feature>
<dbReference type="Pfam" id="PF00005">
    <property type="entry name" value="ABC_tran"/>
    <property type="match status" value="2"/>
</dbReference>
<reference evidence="9 10" key="2">
    <citation type="submission" date="2018-11" db="EMBL/GenBank/DDBJ databases">
        <authorList>
            <consortium name="Pathogen Informatics"/>
        </authorList>
    </citation>
    <scope>NUCLEOTIDE SEQUENCE [LARGE SCALE GENOMIC DNA]</scope>
</reference>
<accession>A0A0N5CXE8</accession>
<evidence type="ECO:0000256" key="7">
    <source>
        <dbReference type="SAM" id="Phobius"/>
    </source>
</evidence>
<dbReference type="FunFam" id="3.40.50.300:FF:000933">
    <property type="entry name" value="ABC transporter A family member 7"/>
    <property type="match status" value="1"/>
</dbReference>
<sequence length="1582" mass="179280">MDHFRLLLYKEFIVIWRSKVWSLIELATPLLLSVPLIILILQNSSEVKHEAEFWDSFRVTGDWRDVDRRIGKIKSIYNYCGMTTWRNLGLVFPTGMDVDESLRIAREIESRYEMRVSSMHAHSFTLNVTIFKTESAMMKALLNDYHRSLQCTQYIAGVVFNEFNRSISRLSYTLRVRQTEDPQTHWYVGNEIWESGGPYEVLSDQFPVNLIPNYWSMGILSLQYAIDVVFLKIIDEEKYNDAEFEFSLERMPEPAYFEKAVVGFFTFLIIFWQLFSLPSVLHTAFLNVMGMQSSTFYAAHATISFVKLMIVLLTTTIMLLPLIQTVSPFLLICTNVIYGASAVAFSLLMSSIFHTSGAATKATVVIWLAFIALTKFRATEESIFLNTLLSLNLNYAYTLALHAIQDYMNRDQSLTFYNMFENANYMYPFGAALIMMIFNVVWMSLLAIYLDHVYPYGDLPRKHWFFFMNRSSNEDLQFACDDELDAPNSNIQVHEGSDQADIDIRRLTKTYKIQPAVNRMSFRAYRGEITVLLGHNGAGKSTTFSMITGIIKPTSGSIYICGNKMDSRSLVDCQQEIGFCPQYNALFSLLTVREHLEIFCKLSGNTVNCVDDMLADIQMGNAADVIAEKLSGGMKRKLCVGISLIGGRRIVLLDEPTAGMDPSSRLAILRLLQRCKKERTMLLTTHCMDEADSLGDRIAIMVEGRLVCAGSPGFLKSRFGTGYLMSIDLMPHTVASSFANQKENIMSAIRAYVPEARLQSATPQQITVLLPANSKNSFCDLFARLEKVAQRYGINSFGLSLNTLEQVFLKVGELKEMVSTNAIEMENITEDQASVLCSHSFTQTGFMLWLQQISALVNKRFICYRRQWPRLIWQIFLPTVLLLFVILYMRQSPAREDKRNEIVLNAGRISPSIVLIKSEEPRLPFVQNLLQIIENMKDHSYKFVPPKENLMQYLAVIPKIPPPVSVAVSSRLTSNRIIVNAFFNAKARYGPVIATTLVNNARLGYHADSIQISLHSYGNVSSVNPFLSLNSQMFLIAPVLIISFAFVSCGFVTYIVDDFSTNFLHQQLRARLSAFTYWMSVVVSDLLLYTFICIIFSIILGVWMNNLKPDLVFLWLIYLWPSMPFVYIMAFLIKNPARAYVVLIILTLVVALCASIISYVVMSMKPKFYPYLHTGLLFTLPTYAMSFSLIQILVANVNGDAHDMYSWENLGRVYAIMTCSGLLFWIILSMINSRVLRVYMHGLCSVVRKTSSNTLLDIDVKNEKERVLTKKKTELSLAVHNLNKYYGNVHAVRDLTFGINHGECFGLLGVNGAGKTTTFDMLTGMSIPDSGEAFINGRSILKKQTIGFCPQFDALHPKLTARETLRLLSSLHGFLNSEKRVKTTLEAVSLITNADVCTECLSGGQRRRLNLAIALIARTDLILLDEPTAGVDPKARRQIWCLLNAVRENRRSILLTSHSMTECEALCSRIGIMDQGSLIAIGTPQHIKTRFGEKYTLSITVLNKCELDDLIHAVEKIFPGSSLSSIDVTCLTWDIPKQEFKKWSEMYAKMNQLAKQFPSIVDYSLTQATLEKAFLHLSRCEK</sequence>
<feature type="transmembrane region" description="Helical" evidence="7">
    <location>
        <begin position="256"/>
        <end position="275"/>
    </location>
</feature>
<dbReference type="PROSITE" id="PS50893">
    <property type="entry name" value="ABC_TRANSPORTER_2"/>
    <property type="match status" value="2"/>
</dbReference>
<gene>
    <name evidence="9" type="ORF">TCLT_LOCUS5061</name>
</gene>
<evidence type="ECO:0000256" key="1">
    <source>
        <dbReference type="ARBA" id="ARBA00004141"/>
    </source>
</evidence>
<proteinExistence type="predicted"/>
<dbReference type="PROSITE" id="PS00211">
    <property type="entry name" value="ABC_TRANSPORTER_1"/>
    <property type="match status" value="2"/>
</dbReference>
<feature type="transmembrane region" description="Helical" evidence="7">
    <location>
        <begin position="1139"/>
        <end position="1162"/>
    </location>
</feature>
<dbReference type="OrthoDB" id="10255969at2759"/>
<dbReference type="PANTHER" id="PTHR19229:SF271">
    <property type="entry name" value="ABC TRANSPORTER CED-7"/>
    <property type="match status" value="1"/>
</dbReference>
<feature type="domain" description="ABC transporter" evidence="8">
    <location>
        <begin position="502"/>
        <end position="728"/>
    </location>
</feature>
<dbReference type="GO" id="GO:0016020">
    <property type="term" value="C:membrane"/>
    <property type="evidence" value="ECO:0007669"/>
    <property type="project" value="UniProtKB-SubCell"/>
</dbReference>
<evidence type="ECO:0000256" key="3">
    <source>
        <dbReference type="ARBA" id="ARBA00022741"/>
    </source>
</evidence>
<evidence type="ECO:0000256" key="5">
    <source>
        <dbReference type="ARBA" id="ARBA00022989"/>
    </source>
</evidence>
<dbReference type="WBParaSite" id="TCLT_0000507201-mRNA-1">
    <property type="protein sequence ID" value="TCLT_0000507201-mRNA-1"/>
    <property type="gene ID" value="TCLT_0000507201"/>
</dbReference>
<feature type="transmembrane region" description="Helical" evidence="7">
    <location>
        <begin position="871"/>
        <end position="889"/>
    </location>
</feature>
<feature type="transmembrane region" description="Helical" evidence="7">
    <location>
        <begin position="358"/>
        <end position="376"/>
    </location>
</feature>
<dbReference type="Gene3D" id="3.40.50.300">
    <property type="entry name" value="P-loop containing nucleotide triphosphate hydrolases"/>
    <property type="match status" value="2"/>
</dbReference>
<organism evidence="11">
    <name type="scientific">Thelazia callipaeda</name>
    <name type="common">Oriental eyeworm</name>
    <name type="synonym">Parasitic nematode</name>
    <dbReference type="NCBI Taxonomy" id="103827"/>
    <lineage>
        <taxon>Eukaryota</taxon>
        <taxon>Metazoa</taxon>
        <taxon>Ecdysozoa</taxon>
        <taxon>Nematoda</taxon>
        <taxon>Chromadorea</taxon>
        <taxon>Rhabditida</taxon>
        <taxon>Spirurina</taxon>
        <taxon>Spiruromorpha</taxon>
        <taxon>Thelazioidea</taxon>
        <taxon>Thelaziidae</taxon>
        <taxon>Thelazia</taxon>
    </lineage>
</organism>
<comment type="subcellular location">
    <subcellularLocation>
        <location evidence="1">Membrane</location>
        <topology evidence="1">Multi-pass membrane protein</topology>
    </subcellularLocation>
</comment>
<dbReference type="STRING" id="103827.A0A0N5CXE8"/>
<dbReference type="InterPro" id="IPR027417">
    <property type="entry name" value="P-loop_NTPase"/>
</dbReference>
<feature type="transmembrane region" description="Helical" evidence="7">
    <location>
        <begin position="425"/>
        <end position="450"/>
    </location>
</feature>
<dbReference type="OMA" id="IITINTY"/>
<keyword evidence="6 7" id="KW-0472">Membrane</keyword>
<keyword evidence="4" id="KW-0067">ATP-binding</keyword>
<feature type="domain" description="ABC transporter" evidence="8">
    <location>
        <begin position="1277"/>
        <end position="1500"/>
    </location>
</feature>
<keyword evidence="10" id="KW-1185">Reference proteome</keyword>
<dbReference type="SUPFAM" id="SSF103473">
    <property type="entry name" value="MFS general substrate transporter"/>
    <property type="match status" value="1"/>
</dbReference>
<dbReference type="InterPro" id="IPR003439">
    <property type="entry name" value="ABC_transporter-like_ATP-bd"/>
</dbReference>
<dbReference type="SMART" id="SM00382">
    <property type="entry name" value="AAA"/>
    <property type="match status" value="2"/>
</dbReference>
<feature type="transmembrane region" description="Helical" evidence="7">
    <location>
        <begin position="1112"/>
        <end position="1133"/>
    </location>
</feature>
<keyword evidence="3" id="KW-0547">Nucleotide-binding</keyword>
<feature type="transmembrane region" description="Helical" evidence="7">
    <location>
        <begin position="329"/>
        <end position="352"/>
    </location>
</feature>
<dbReference type="InterPro" id="IPR026082">
    <property type="entry name" value="ABCA"/>
</dbReference>
<feature type="transmembrane region" description="Helical" evidence="7">
    <location>
        <begin position="1174"/>
        <end position="1193"/>
    </location>
</feature>
<feature type="transmembrane region" description="Helical" evidence="7">
    <location>
        <begin position="1213"/>
        <end position="1231"/>
    </location>
</feature>
<name>A0A0N5CXE8_THECL</name>
<reference evidence="11" key="1">
    <citation type="submission" date="2017-02" db="UniProtKB">
        <authorList>
            <consortium name="WormBaseParasite"/>
        </authorList>
    </citation>
    <scope>IDENTIFICATION</scope>
</reference>
<dbReference type="Proteomes" id="UP000276776">
    <property type="component" value="Unassembled WGS sequence"/>
</dbReference>
<protein>
    <submittedName>
        <fullName evidence="11">ABC transporter domain-containing protein</fullName>
    </submittedName>
</protein>
<dbReference type="SUPFAM" id="SSF52540">
    <property type="entry name" value="P-loop containing nucleoside triphosphate hydrolases"/>
    <property type="match status" value="2"/>
</dbReference>
<evidence type="ECO:0000259" key="8">
    <source>
        <dbReference type="PROSITE" id="PS50893"/>
    </source>
</evidence>
<feature type="transmembrane region" description="Helical" evidence="7">
    <location>
        <begin position="1076"/>
        <end position="1100"/>
    </location>
</feature>
<dbReference type="GO" id="GO:0005524">
    <property type="term" value="F:ATP binding"/>
    <property type="evidence" value="ECO:0007669"/>
    <property type="project" value="UniProtKB-KW"/>
</dbReference>
<evidence type="ECO:0000256" key="4">
    <source>
        <dbReference type="ARBA" id="ARBA00022840"/>
    </source>
</evidence>
<dbReference type="FunFam" id="3.40.50.300:FF:001598">
    <property type="entry name" value="ABC transporter ced-7"/>
    <property type="match status" value="1"/>
</dbReference>
<feature type="transmembrane region" description="Helical" evidence="7">
    <location>
        <begin position="1034"/>
        <end position="1056"/>
    </location>
</feature>
<dbReference type="GO" id="GO:0016887">
    <property type="term" value="F:ATP hydrolysis activity"/>
    <property type="evidence" value="ECO:0007669"/>
    <property type="project" value="InterPro"/>
</dbReference>
<dbReference type="CDD" id="cd03263">
    <property type="entry name" value="ABC_subfamily_A"/>
    <property type="match status" value="2"/>
</dbReference>
<feature type="transmembrane region" description="Helical" evidence="7">
    <location>
        <begin position="295"/>
        <end position="322"/>
    </location>
</feature>
<dbReference type="GO" id="GO:0005319">
    <property type="term" value="F:lipid transporter activity"/>
    <property type="evidence" value="ECO:0007669"/>
    <property type="project" value="TreeGrafter"/>
</dbReference>
<evidence type="ECO:0000256" key="2">
    <source>
        <dbReference type="ARBA" id="ARBA00022692"/>
    </source>
</evidence>
<dbReference type="InterPro" id="IPR017871">
    <property type="entry name" value="ABC_transporter-like_CS"/>
</dbReference>
<evidence type="ECO:0000313" key="11">
    <source>
        <dbReference type="WBParaSite" id="TCLT_0000507201-mRNA-1"/>
    </source>
</evidence>
<dbReference type="PANTHER" id="PTHR19229">
    <property type="entry name" value="ATP-BINDING CASSETTE TRANSPORTER SUBFAMILY A ABCA"/>
    <property type="match status" value="1"/>
</dbReference>
<evidence type="ECO:0000256" key="6">
    <source>
        <dbReference type="ARBA" id="ARBA00023136"/>
    </source>
</evidence>
<dbReference type="InterPro" id="IPR003593">
    <property type="entry name" value="AAA+_ATPase"/>
</dbReference>
<dbReference type="Pfam" id="PF12698">
    <property type="entry name" value="ABC2_membrane_3"/>
    <property type="match status" value="1"/>
</dbReference>
<evidence type="ECO:0000313" key="9">
    <source>
        <dbReference type="EMBL" id="VDN02264.1"/>
    </source>
</evidence>
<keyword evidence="2 7" id="KW-0812">Transmembrane</keyword>
<dbReference type="GO" id="GO:0140359">
    <property type="term" value="F:ABC-type transporter activity"/>
    <property type="evidence" value="ECO:0007669"/>
    <property type="project" value="InterPro"/>
</dbReference>
<keyword evidence="5 7" id="KW-1133">Transmembrane helix</keyword>
<evidence type="ECO:0000313" key="10">
    <source>
        <dbReference type="Proteomes" id="UP000276776"/>
    </source>
</evidence>
<dbReference type="EMBL" id="UYYF01004318">
    <property type="protein sequence ID" value="VDN02264.1"/>
    <property type="molecule type" value="Genomic_DNA"/>
</dbReference>
<feature type="transmembrane region" description="Helical" evidence="7">
    <location>
        <begin position="383"/>
        <end position="405"/>
    </location>
</feature>